<reference evidence="3" key="1">
    <citation type="submission" date="2023-07" db="EMBL/GenBank/DDBJ databases">
        <title>Sorghum-associated microbial communities from plants grown in Nebraska, USA.</title>
        <authorList>
            <person name="Schachtman D."/>
        </authorList>
    </citation>
    <scope>NUCLEOTIDE SEQUENCE</scope>
    <source>
        <strain evidence="3">3432</strain>
    </source>
</reference>
<organism evidence="3 4">
    <name type="scientific">Pseudomonas brassicacearum</name>
    <dbReference type="NCBI Taxonomy" id="930166"/>
    <lineage>
        <taxon>Bacteria</taxon>
        <taxon>Pseudomonadati</taxon>
        <taxon>Pseudomonadota</taxon>
        <taxon>Gammaproteobacteria</taxon>
        <taxon>Pseudomonadales</taxon>
        <taxon>Pseudomonadaceae</taxon>
        <taxon>Pseudomonas</taxon>
    </lineage>
</organism>
<evidence type="ECO:0000259" key="1">
    <source>
        <dbReference type="Pfam" id="PF05729"/>
    </source>
</evidence>
<evidence type="ECO:0000313" key="4">
    <source>
        <dbReference type="Proteomes" id="UP001252613"/>
    </source>
</evidence>
<evidence type="ECO:0008006" key="5">
    <source>
        <dbReference type="Google" id="ProtNLM"/>
    </source>
</evidence>
<dbReference type="Gene3D" id="3.40.50.300">
    <property type="entry name" value="P-loop containing nucleotide triphosphate hydrolases"/>
    <property type="match status" value="1"/>
</dbReference>
<dbReference type="PANTHER" id="PTHR46844:SF1">
    <property type="entry name" value="SLR5058 PROTEIN"/>
    <property type="match status" value="1"/>
</dbReference>
<dbReference type="Proteomes" id="UP001252613">
    <property type="component" value="Unassembled WGS sequence"/>
</dbReference>
<comment type="caution">
    <text evidence="3">The sequence shown here is derived from an EMBL/GenBank/DDBJ whole genome shotgun (WGS) entry which is preliminary data.</text>
</comment>
<dbReference type="InterPro" id="IPR055037">
    <property type="entry name" value="SNaCT13"/>
</dbReference>
<dbReference type="AlphaFoldDB" id="A0AAW8MFP7"/>
<proteinExistence type="predicted"/>
<dbReference type="PANTHER" id="PTHR46844">
    <property type="entry name" value="SLR5058 PROTEIN"/>
    <property type="match status" value="1"/>
</dbReference>
<dbReference type="RefSeq" id="WP_310365507.1">
    <property type="nucleotide sequence ID" value="NZ_JAVDVC010000010.1"/>
</dbReference>
<name>A0AAW8MFP7_9PSED</name>
<dbReference type="Pfam" id="PF22718">
    <property type="entry name" value="SNaCT13"/>
    <property type="match status" value="1"/>
</dbReference>
<feature type="domain" description="Short NACHT-associated C-terminal" evidence="2">
    <location>
        <begin position="434"/>
        <end position="594"/>
    </location>
</feature>
<protein>
    <recommendedName>
        <fullName evidence="5">NACHT domain-containing protein</fullName>
    </recommendedName>
</protein>
<accession>A0AAW8MFP7</accession>
<dbReference type="SUPFAM" id="SSF52540">
    <property type="entry name" value="P-loop containing nucleoside triphosphate hydrolases"/>
    <property type="match status" value="1"/>
</dbReference>
<evidence type="ECO:0000259" key="2">
    <source>
        <dbReference type="Pfam" id="PF22718"/>
    </source>
</evidence>
<dbReference type="InterPro" id="IPR007111">
    <property type="entry name" value="NACHT_NTPase"/>
</dbReference>
<gene>
    <name evidence="3" type="ORF">J2W43_004530</name>
</gene>
<sequence>MDAGQIVADFMAANIERIYKLGRSTFGRIDEALKLALKTAYDEYLERTRAKYSKSKSFFIRDQPVDLYEYYVPSGISCGATVIKRPTFYNCEKASKRIVIAGTGGTGKSVLIKHLFLDCIRDKRHVPVLVELRELNRVQISLLDYIHQTLTTYGFKMDQEFVVRAMDAGHFCFFFDGYDELDHSLRFDVMRCIKELSNKYRGCPIFISSRPDDIFNGIEDFSIFTVMPLNIKSASELVEKLPYDLEIKTKFLADLNDEMFSKHESFLSNPLLLSIMLLTYGVNAEIPSKLSVFYNQAYEALFQRHDAYKGGYLRTRRTNLDIQDFSRVFALFSLLTFDKRLFKMSRTDCLRYIDKCRERFDSDFRAEDYLNDLLSAACLLIEDGMDISFSHRSFQEYFVALFISGATPIIQKKLVNKYWPNSESDSIMFLLYELNPDLLERVLIVPQLELLFRCIGVKDSIADIHVLRFLQIGYEQFRFGENSFVAYGRSDLDYREGRHPFEMVRFAMDNVCKYKGRDEAYYRKISNELISRYANSTKFLKVPLSTMECSDGLFKDLLAADTVFSMSYLESAWSLYLKLKNKYENQSDDFDLLLGLTD</sequence>
<evidence type="ECO:0000313" key="3">
    <source>
        <dbReference type="EMBL" id="MDR6960525.1"/>
    </source>
</evidence>
<dbReference type="Pfam" id="PF05729">
    <property type="entry name" value="NACHT"/>
    <property type="match status" value="1"/>
</dbReference>
<dbReference type="EMBL" id="JAVDVC010000010">
    <property type="protein sequence ID" value="MDR6960525.1"/>
    <property type="molecule type" value="Genomic_DNA"/>
</dbReference>
<dbReference type="InterPro" id="IPR027417">
    <property type="entry name" value="P-loop_NTPase"/>
</dbReference>
<feature type="domain" description="NACHT" evidence="1">
    <location>
        <begin position="97"/>
        <end position="240"/>
    </location>
</feature>